<dbReference type="AlphaFoldDB" id="A0A8S0RQM8"/>
<evidence type="ECO:0000313" key="1">
    <source>
        <dbReference type="EMBL" id="CAA2981790.1"/>
    </source>
</evidence>
<reference evidence="1 2" key="1">
    <citation type="submission" date="2019-12" db="EMBL/GenBank/DDBJ databases">
        <authorList>
            <person name="Alioto T."/>
            <person name="Alioto T."/>
            <person name="Gomez Garrido J."/>
        </authorList>
    </citation>
    <scope>NUCLEOTIDE SEQUENCE [LARGE SCALE GENOMIC DNA]</scope>
</reference>
<organism evidence="1 2">
    <name type="scientific">Olea europaea subsp. europaea</name>
    <dbReference type="NCBI Taxonomy" id="158383"/>
    <lineage>
        <taxon>Eukaryota</taxon>
        <taxon>Viridiplantae</taxon>
        <taxon>Streptophyta</taxon>
        <taxon>Embryophyta</taxon>
        <taxon>Tracheophyta</taxon>
        <taxon>Spermatophyta</taxon>
        <taxon>Magnoliopsida</taxon>
        <taxon>eudicotyledons</taxon>
        <taxon>Gunneridae</taxon>
        <taxon>Pentapetalae</taxon>
        <taxon>asterids</taxon>
        <taxon>lamiids</taxon>
        <taxon>Lamiales</taxon>
        <taxon>Oleaceae</taxon>
        <taxon>Oleeae</taxon>
        <taxon>Olea</taxon>
    </lineage>
</organism>
<protein>
    <submittedName>
        <fullName evidence="1">Uncharacterized protein</fullName>
    </submittedName>
</protein>
<comment type="caution">
    <text evidence="1">The sequence shown here is derived from an EMBL/GenBank/DDBJ whole genome shotgun (WGS) entry which is preliminary data.</text>
</comment>
<dbReference type="EMBL" id="CACTIH010003681">
    <property type="protein sequence ID" value="CAA2981790.1"/>
    <property type="molecule type" value="Genomic_DNA"/>
</dbReference>
<accession>A0A8S0RQM8</accession>
<proteinExistence type="predicted"/>
<dbReference type="Proteomes" id="UP000594638">
    <property type="component" value="Unassembled WGS sequence"/>
</dbReference>
<evidence type="ECO:0000313" key="2">
    <source>
        <dbReference type="Proteomes" id="UP000594638"/>
    </source>
</evidence>
<keyword evidence="2" id="KW-1185">Reference proteome</keyword>
<gene>
    <name evidence="1" type="ORF">OLEA9_A026849</name>
</gene>
<sequence>MNSPEVGEVNDGDVGCACHLRGSLRKSVYVTDMETGEILESVCVNNEDMEVGHKSMFAIEVFDNTKEGDDCYVVDEFEGDQLRESDGVDSRENSVVDNVDVVEAQVGAKDQPMEQM</sequence>
<dbReference type="Gramene" id="OE9A026849T1">
    <property type="protein sequence ID" value="OE9A026849C1"/>
    <property type="gene ID" value="OE9A026849"/>
</dbReference>
<name>A0A8S0RQM8_OLEEU</name>